<dbReference type="EMBL" id="PEDP01001172">
    <property type="protein sequence ID" value="POS84111.1"/>
    <property type="molecule type" value="Genomic_DNA"/>
</dbReference>
<sequence length="651" mass="71634">MALSTNQGTEPFVDDDNDLTTKLSQEEKFELLLLIEKILSFMRKQLSNEFVRPVACKSKNTLLSESCSNNERQRNEGVEKIIADSRDPKLSTPSLDIEREALQFFDNWKDSVISQIKIAVKPPEDKKDYQGGKTVDEDTSNISGLNQAFETKVIRSSSNEIEADAALIELYPPISTSLCSLPQQKRLLLLKATLLMLLSLKKYTAHSRILLVYVTSSLHIPLHVLVEEEIKIAQGLIEEAVNLSGSEEVETRSRESKLSHGWKVGLAGVAGAAVIGITGGLATPLVAGAVGSIMGGLGLGATTISGLLGAIAQSSVVIGSLFGAYGARMTSKAIDSYAKEVNDFKFISLKKSKDEGDMLENRRLRVTIGISGWLTQEEDVKSPWSVLGRENEVFALRWELEALKELGSSMESVVRSAAWKVAKKEIIARTIFSSLLQALWPLAILKVSKIIDNPFSICMNRADKAGIILADAIINKAQGERPVTLIGYSLGARLIYSCLISLAERRAFGLIESVVLMGAPIPSNEAVWRSMRSVVSGRLVNVYSTNDYILAFLYRTWSVQYGVAGIQEVTGETRIENIDVSEIVNGHLTYQHAVGNILEHIGWENVDKVEVTREKLMLVKLEENDQNDEVQSEECVSVPEEATKIDKMEDS</sequence>
<feature type="transmembrane region" description="Helical" evidence="7">
    <location>
        <begin position="264"/>
        <end position="287"/>
    </location>
</feature>
<keyword evidence="5 7" id="KW-0472">Membrane</keyword>
<feature type="compositionally biased region" description="Basic and acidic residues" evidence="6">
    <location>
        <begin position="641"/>
        <end position="651"/>
    </location>
</feature>
<evidence type="ECO:0000256" key="6">
    <source>
        <dbReference type="SAM" id="MobiDB-lite"/>
    </source>
</evidence>
<dbReference type="InterPro" id="IPR029058">
    <property type="entry name" value="AB_hydrolase_fold"/>
</dbReference>
<comment type="subcellular location">
    <subcellularLocation>
        <location evidence="1">Membrane</location>
        <topology evidence="1">Multi-pass membrane protein</topology>
    </subcellularLocation>
</comment>
<keyword evidence="9" id="KW-1185">Reference proteome</keyword>
<dbReference type="AlphaFoldDB" id="A0A2S4PQ06"/>
<evidence type="ECO:0000256" key="4">
    <source>
        <dbReference type="ARBA" id="ARBA00022989"/>
    </source>
</evidence>
<comment type="similarity">
    <text evidence="2">Belongs to the TMCO4 family.</text>
</comment>
<dbReference type="GO" id="GO:0016020">
    <property type="term" value="C:membrane"/>
    <property type="evidence" value="ECO:0007669"/>
    <property type="project" value="UniProtKB-SubCell"/>
</dbReference>
<evidence type="ECO:0000256" key="5">
    <source>
        <dbReference type="ARBA" id="ARBA00023136"/>
    </source>
</evidence>
<evidence type="ECO:0000256" key="1">
    <source>
        <dbReference type="ARBA" id="ARBA00004141"/>
    </source>
</evidence>
<evidence type="ECO:0000256" key="7">
    <source>
        <dbReference type="SAM" id="Phobius"/>
    </source>
</evidence>
<evidence type="ECO:0000313" key="8">
    <source>
        <dbReference type="EMBL" id="POS84111.1"/>
    </source>
</evidence>
<feature type="region of interest" description="Disordered" evidence="6">
    <location>
        <begin position="625"/>
        <end position="651"/>
    </location>
</feature>
<feature type="transmembrane region" description="Helical" evidence="7">
    <location>
        <begin position="307"/>
        <end position="327"/>
    </location>
</feature>
<dbReference type="PANTHER" id="PTHR17920">
    <property type="entry name" value="TRANSMEMBRANE AND COILED-COIL DOMAIN-CONTAINING PROTEIN 4 TMCO4"/>
    <property type="match status" value="1"/>
</dbReference>
<gene>
    <name evidence="8" type="ORF">EPUL_004315</name>
</gene>
<keyword evidence="3 7" id="KW-0812">Transmembrane</keyword>
<organism evidence="8 9">
    <name type="scientific">Erysiphe pulchra</name>
    <dbReference type="NCBI Taxonomy" id="225359"/>
    <lineage>
        <taxon>Eukaryota</taxon>
        <taxon>Fungi</taxon>
        <taxon>Dikarya</taxon>
        <taxon>Ascomycota</taxon>
        <taxon>Pezizomycotina</taxon>
        <taxon>Leotiomycetes</taxon>
        <taxon>Erysiphales</taxon>
        <taxon>Erysiphaceae</taxon>
        <taxon>Erysiphe</taxon>
    </lineage>
</organism>
<dbReference type="PANTHER" id="PTHR17920:SF22">
    <property type="entry name" value="DUF726 DOMAIN PROTEIN (AFU_ORTHOLOGUE AFUA_2G12860)"/>
    <property type="match status" value="1"/>
</dbReference>
<proteinExistence type="inferred from homology"/>
<comment type="caution">
    <text evidence="8">The sequence shown here is derived from an EMBL/GenBank/DDBJ whole genome shotgun (WGS) entry which is preliminary data.</text>
</comment>
<dbReference type="SUPFAM" id="SSF53474">
    <property type="entry name" value="alpha/beta-Hydrolases"/>
    <property type="match status" value="1"/>
</dbReference>
<accession>A0A2S4PQ06</accession>
<dbReference type="OrthoDB" id="277931at2759"/>
<reference evidence="8 9" key="1">
    <citation type="submission" date="2017-10" db="EMBL/GenBank/DDBJ databases">
        <title>Development of genomic resources for the powdery mildew, Erysiphe pulchra.</title>
        <authorList>
            <person name="Wadl P.A."/>
            <person name="Mack B.M."/>
            <person name="Moore G."/>
            <person name="Beltz S.B."/>
        </authorList>
    </citation>
    <scope>NUCLEOTIDE SEQUENCE [LARGE SCALE GENOMIC DNA]</scope>
    <source>
        <strain evidence="8">Cflorida</strain>
    </source>
</reference>
<protein>
    <recommendedName>
        <fullName evidence="10">DUF726-domain-containing protein</fullName>
    </recommendedName>
</protein>
<dbReference type="InterPro" id="IPR007941">
    <property type="entry name" value="DUF726"/>
</dbReference>
<feature type="non-terminal residue" evidence="8">
    <location>
        <position position="651"/>
    </location>
</feature>
<keyword evidence="4 7" id="KW-1133">Transmembrane helix</keyword>
<name>A0A2S4PQ06_9PEZI</name>
<evidence type="ECO:0000256" key="2">
    <source>
        <dbReference type="ARBA" id="ARBA00009824"/>
    </source>
</evidence>
<dbReference type="Pfam" id="PF05277">
    <property type="entry name" value="DUF726"/>
    <property type="match status" value="1"/>
</dbReference>
<dbReference type="Proteomes" id="UP000237438">
    <property type="component" value="Unassembled WGS sequence"/>
</dbReference>
<evidence type="ECO:0008006" key="10">
    <source>
        <dbReference type="Google" id="ProtNLM"/>
    </source>
</evidence>
<evidence type="ECO:0000313" key="9">
    <source>
        <dbReference type="Proteomes" id="UP000237438"/>
    </source>
</evidence>
<evidence type="ECO:0000256" key="3">
    <source>
        <dbReference type="ARBA" id="ARBA00022692"/>
    </source>
</evidence>